<dbReference type="Pfam" id="PF13662">
    <property type="entry name" value="Toprim_4"/>
    <property type="match status" value="1"/>
</dbReference>
<dbReference type="EMBL" id="MF668280">
    <property type="protein sequence ID" value="ASZ74738.1"/>
    <property type="molecule type" value="Genomic_DNA"/>
</dbReference>
<evidence type="ECO:0000259" key="1">
    <source>
        <dbReference type="SMART" id="SM00493"/>
    </source>
</evidence>
<dbReference type="CDD" id="cd01029">
    <property type="entry name" value="TOPRIM_primases"/>
    <property type="match status" value="1"/>
</dbReference>
<dbReference type="SMART" id="SM00493">
    <property type="entry name" value="TOPRIM"/>
    <property type="match status" value="1"/>
</dbReference>
<protein>
    <submittedName>
        <fullName evidence="2">DNA primase</fullName>
    </submittedName>
</protein>
<feature type="domain" description="Toprim" evidence="1">
    <location>
        <begin position="251"/>
        <end position="321"/>
    </location>
</feature>
<organism evidence="2 3">
    <name type="scientific">Mycobacterium phage Phabba</name>
    <dbReference type="NCBI Taxonomy" id="2027899"/>
    <lineage>
        <taxon>Viruses</taxon>
        <taxon>Duplodnaviria</taxon>
        <taxon>Heunggongvirae</taxon>
        <taxon>Uroviricota</taxon>
        <taxon>Caudoviricetes</taxon>
        <taxon>Ceeclamvirinae</taxon>
        <taxon>Myrnavirus</taxon>
        <taxon>Myrnavirus phabba</taxon>
        <taxon>Myranavirus phabba</taxon>
    </lineage>
</organism>
<reference evidence="3" key="1">
    <citation type="submission" date="2017-08" db="EMBL/GenBank/DDBJ databases">
        <authorList>
            <person name="de Groot N.N."/>
        </authorList>
    </citation>
    <scope>NUCLEOTIDE SEQUENCE [LARGE SCALE GENOMIC DNA]</scope>
</reference>
<dbReference type="GO" id="GO:0006269">
    <property type="term" value="P:DNA replication, synthesis of primer"/>
    <property type="evidence" value="ECO:0007669"/>
    <property type="project" value="TreeGrafter"/>
</dbReference>
<dbReference type="InterPro" id="IPR006171">
    <property type="entry name" value="TOPRIM_dom"/>
</dbReference>
<dbReference type="PANTHER" id="PTHR30313:SF2">
    <property type="entry name" value="DNA PRIMASE"/>
    <property type="match status" value="1"/>
</dbReference>
<dbReference type="InterPro" id="IPR050219">
    <property type="entry name" value="DnaG_primase"/>
</dbReference>
<dbReference type="Proteomes" id="UP000226037">
    <property type="component" value="Segment"/>
</dbReference>
<sequence length="381" mass="42336">MAKTGLQAMKDANVDFADIHRRIDPQAVLDHYDAENQYEQTNLDGTVEVIHSCLIDRVDPHHANGDQNPSAACNLNKKTWVCYSYVDPETGKSGYDMLHLIMKMEGAKEPRDVMDLVRGFLEGGTAEPNQFMAKLMGLVMAPEPEKTGPPVVRGLSERNLVDWGFTHPYIVERGVDLDTASRLQIGYDAHENRITIPHFWKGRLVGWQKRAIPNRPGEWPGTVPAVPKYRSSPGFPKSETLYRLAEARVSGRVVVVESPFSTIKAEALGVPGVTATFGAKITDHQLALLRDVDDLVVWMDDDDAGHAAERRLVSSLSRYSGVRVVTPDAGKDLGDYASADEILAKIDQAVPGHDKLVQYEREKMEWARSSQARGPSRLARR</sequence>
<evidence type="ECO:0000313" key="3">
    <source>
        <dbReference type="Proteomes" id="UP000226037"/>
    </source>
</evidence>
<name>A0A249XSP1_9CAUD</name>
<dbReference type="InterPro" id="IPR034154">
    <property type="entry name" value="TOPRIM_DnaG/twinkle"/>
</dbReference>
<evidence type="ECO:0000313" key="2">
    <source>
        <dbReference type="EMBL" id="ASZ74738.1"/>
    </source>
</evidence>
<gene>
    <name evidence="2" type="ORF">SEA_PHABBA_199</name>
</gene>
<dbReference type="Gene3D" id="3.40.1360.10">
    <property type="match status" value="1"/>
</dbReference>
<dbReference type="PANTHER" id="PTHR30313">
    <property type="entry name" value="DNA PRIMASE"/>
    <property type="match status" value="1"/>
</dbReference>
<keyword evidence="3" id="KW-1185">Reference proteome</keyword>
<accession>A0A249XSP1</accession>
<proteinExistence type="predicted"/>
<dbReference type="SUPFAM" id="SSF56731">
    <property type="entry name" value="DNA primase core"/>
    <property type="match status" value="1"/>
</dbReference>